<dbReference type="AlphaFoldDB" id="A0A8J1TMQ9"/>
<organism evidence="9 10">
    <name type="scientific">Owenia fusiformis</name>
    <name type="common">Polychaete worm</name>
    <dbReference type="NCBI Taxonomy" id="6347"/>
    <lineage>
        <taxon>Eukaryota</taxon>
        <taxon>Metazoa</taxon>
        <taxon>Spiralia</taxon>
        <taxon>Lophotrochozoa</taxon>
        <taxon>Annelida</taxon>
        <taxon>Polychaeta</taxon>
        <taxon>Sedentaria</taxon>
        <taxon>Canalipalpata</taxon>
        <taxon>Sabellida</taxon>
        <taxon>Oweniida</taxon>
        <taxon>Oweniidae</taxon>
        <taxon>Owenia</taxon>
    </lineage>
</organism>
<sequence>MKDGDMGMSVGGLLGAGVFVSTVVAGAIAFVRPFTCMKRPHIRDILFYITSVGWTFAILHRKRVYLGEAIGFMGFYAVYVIVVVVSRKVFEKRELPRKLSRASELEKSGDTQSIQRSMSVSSDVPFSEVSDKKTYDISFIDVTELIGGKESIPSSNGHVNSAFEGDMDPVIKKELEAAKDAEPGATKGSLLSQFLWKICPIDVDGFGEMNIIVKIYEIIKAPIIFALTITVPVVNYEEDMNNWNKILTMIHCVTGPVWFVMAGEVGTTMIGGRFPVWALILIIGVVAACIVFFTSKYDQPPIYHWLFAYIGFLIAIIWIYTICNEIVNILESYGVVFNISKAILGLTLLAWGNSVGDLIANTVMARKGEPRMGFAACFGGPTFNLLLGVGIPFTIRFIRRRATDEIVKFTLQQTILCAGVWASMLFSIVVVPVLKFKVSKIYGICLFILYISFLTIALLAETKVIRPAQGIFDE</sequence>
<dbReference type="Gene3D" id="1.20.1420.30">
    <property type="entry name" value="NCX, central ion-binding region"/>
    <property type="match status" value="2"/>
</dbReference>
<dbReference type="GO" id="GO:0016020">
    <property type="term" value="C:membrane"/>
    <property type="evidence" value="ECO:0007669"/>
    <property type="project" value="UniProtKB-SubCell"/>
</dbReference>
<dbReference type="GO" id="GO:0006874">
    <property type="term" value="P:intracellular calcium ion homeostasis"/>
    <property type="evidence" value="ECO:0007669"/>
    <property type="project" value="TreeGrafter"/>
</dbReference>
<keyword evidence="4" id="KW-0106">Calcium</keyword>
<evidence type="ECO:0000256" key="5">
    <source>
        <dbReference type="ARBA" id="ARBA00022692"/>
    </source>
</evidence>
<keyword evidence="2" id="KW-0813">Transport</keyword>
<dbReference type="InterPro" id="IPR004837">
    <property type="entry name" value="NaCa_Exmemb"/>
</dbReference>
<name>A0A8J1TMQ9_OWEFU</name>
<dbReference type="EMBL" id="CAIIXF020000012">
    <property type="protein sequence ID" value="CAH1802112.1"/>
    <property type="molecule type" value="Genomic_DNA"/>
</dbReference>
<dbReference type="InterPro" id="IPR051359">
    <property type="entry name" value="CaCA_antiporter"/>
</dbReference>
<dbReference type="InterPro" id="IPR044880">
    <property type="entry name" value="NCX_ion-bd_dom_sf"/>
</dbReference>
<evidence type="ECO:0000259" key="8">
    <source>
        <dbReference type="Pfam" id="PF01699"/>
    </source>
</evidence>
<evidence type="ECO:0000256" key="2">
    <source>
        <dbReference type="ARBA" id="ARBA00022448"/>
    </source>
</evidence>
<evidence type="ECO:0000256" key="7">
    <source>
        <dbReference type="ARBA" id="ARBA00023136"/>
    </source>
</evidence>
<feature type="domain" description="Sodium/calcium exchanger membrane region" evidence="8">
    <location>
        <begin position="2"/>
        <end position="84"/>
    </location>
</feature>
<evidence type="ECO:0000256" key="6">
    <source>
        <dbReference type="ARBA" id="ARBA00022989"/>
    </source>
</evidence>
<dbReference type="Pfam" id="PF01699">
    <property type="entry name" value="Na_Ca_ex"/>
    <property type="match status" value="2"/>
</dbReference>
<dbReference type="GO" id="GO:0005432">
    <property type="term" value="F:calcium:sodium antiporter activity"/>
    <property type="evidence" value="ECO:0007669"/>
    <property type="project" value="TreeGrafter"/>
</dbReference>
<evidence type="ECO:0000256" key="1">
    <source>
        <dbReference type="ARBA" id="ARBA00004141"/>
    </source>
</evidence>
<keyword evidence="10" id="KW-1185">Reference proteome</keyword>
<keyword evidence="5" id="KW-0812">Transmembrane</keyword>
<keyword evidence="4" id="KW-0109">Calcium transport</keyword>
<dbReference type="Proteomes" id="UP000749559">
    <property type="component" value="Unassembled WGS sequence"/>
</dbReference>
<evidence type="ECO:0000313" key="10">
    <source>
        <dbReference type="Proteomes" id="UP000749559"/>
    </source>
</evidence>
<dbReference type="PANTHER" id="PTHR12266:SF0">
    <property type="entry name" value="MITOCHONDRIAL SODIUM_CALCIUM EXCHANGER PROTEIN"/>
    <property type="match status" value="1"/>
</dbReference>
<keyword evidence="3" id="KW-0050">Antiport</keyword>
<gene>
    <name evidence="9" type="ORF">OFUS_LOCUS25827</name>
</gene>
<accession>A0A8J1TMQ9</accession>
<feature type="domain" description="Sodium/calcium exchanger membrane region" evidence="8">
    <location>
        <begin position="308"/>
        <end position="458"/>
    </location>
</feature>
<keyword evidence="4" id="KW-0406">Ion transport</keyword>
<evidence type="ECO:0000256" key="4">
    <source>
        <dbReference type="ARBA" id="ARBA00022568"/>
    </source>
</evidence>
<evidence type="ECO:0000256" key="3">
    <source>
        <dbReference type="ARBA" id="ARBA00022449"/>
    </source>
</evidence>
<comment type="caution">
    <text evidence="9">The sequence shown here is derived from an EMBL/GenBank/DDBJ whole genome shotgun (WGS) entry which is preliminary data.</text>
</comment>
<dbReference type="PANTHER" id="PTHR12266">
    <property type="entry name" value="NA+/CA2+ K+ INDEPENDENT EXCHANGER"/>
    <property type="match status" value="1"/>
</dbReference>
<protein>
    <recommendedName>
        <fullName evidence="8">Sodium/calcium exchanger membrane region domain-containing protein</fullName>
    </recommendedName>
</protein>
<evidence type="ECO:0000313" key="9">
    <source>
        <dbReference type="EMBL" id="CAH1802112.1"/>
    </source>
</evidence>
<keyword evidence="6" id="KW-1133">Transmembrane helix</keyword>
<comment type="subcellular location">
    <subcellularLocation>
        <location evidence="1">Membrane</location>
        <topology evidence="1">Multi-pass membrane protein</topology>
    </subcellularLocation>
</comment>
<proteinExistence type="predicted"/>
<reference evidence="9" key="1">
    <citation type="submission" date="2022-03" db="EMBL/GenBank/DDBJ databases">
        <authorList>
            <person name="Martin C."/>
        </authorList>
    </citation>
    <scope>NUCLEOTIDE SEQUENCE</scope>
</reference>
<dbReference type="OrthoDB" id="407410at2759"/>
<keyword evidence="7" id="KW-0472">Membrane</keyword>